<reference evidence="1 2" key="1">
    <citation type="journal article" date="2024" name="ISME J.">
        <title>Tailless and filamentous prophages are predominant in marine Vibrio.</title>
        <authorList>
            <person name="Steensen K."/>
            <person name="Seneca J."/>
            <person name="Bartlau N."/>
            <person name="Yu X.A."/>
            <person name="Hussain F.A."/>
            <person name="Polz M.F."/>
        </authorList>
    </citation>
    <scope>NUCLEOTIDE SEQUENCE [LARGE SCALE GENOMIC DNA]</scope>
    <source>
        <strain evidence="1 2">10N.222.51.A1</strain>
    </source>
</reference>
<dbReference type="RefSeq" id="WP_137373741.1">
    <property type="nucleotide sequence ID" value="NZ_AP025491.1"/>
</dbReference>
<evidence type="ECO:0000313" key="1">
    <source>
        <dbReference type="EMBL" id="MFA0567939.1"/>
    </source>
</evidence>
<comment type="caution">
    <text evidence="1">The sequence shown here is derived from an EMBL/GenBank/DDBJ whole genome shotgun (WGS) entry which is preliminary data.</text>
</comment>
<accession>A0ABV4N946</accession>
<gene>
    <name evidence="1" type="ORF">AB4566_06595</name>
</gene>
<evidence type="ECO:0000313" key="2">
    <source>
        <dbReference type="Proteomes" id="UP001570417"/>
    </source>
</evidence>
<dbReference type="EMBL" id="JBFRUW010000018">
    <property type="protein sequence ID" value="MFA0567939.1"/>
    <property type="molecule type" value="Genomic_DNA"/>
</dbReference>
<keyword evidence="2" id="KW-1185">Reference proteome</keyword>
<organism evidence="1 2">
    <name type="scientific">Vibrio gallaecicus</name>
    <dbReference type="NCBI Taxonomy" id="552386"/>
    <lineage>
        <taxon>Bacteria</taxon>
        <taxon>Pseudomonadati</taxon>
        <taxon>Pseudomonadota</taxon>
        <taxon>Gammaproteobacteria</taxon>
        <taxon>Vibrionales</taxon>
        <taxon>Vibrionaceae</taxon>
        <taxon>Vibrio</taxon>
    </lineage>
</organism>
<protein>
    <submittedName>
        <fullName evidence="1">Uncharacterized protein</fullName>
    </submittedName>
</protein>
<proteinExistence type="predicted"/>
<dbReference type="Proteomes" id="UP001570417">
    <property type="component" value="Unassembled WGS sequence"/>
</dbReference>
<name>A0ABV4N946_9VIBR</name>
<sequence length="94" mass="10656">MLLEEIVEIIEFTDTDHFSKSLDLFNEQGIIHGKELPFLNVVFDKAPQQLAKKLSRTGFKGDVQIAKSEKTLSYVVFDSARVSLVEAVQWDDVV</sequence>